<dbReference type="PROSITE" id="PS00061">
    <property type="entry name" value="ADH_SHORT"/>
    <property type="match status" value="1"/>
</dbReference>
<comment type="similarity">
    <text evidence="1">Belongs to the short-chain dehydrogenases/reductases (SDR) family.</text>
</comment>
<dbReference type="InterPro" id="IPR036291">
    <property type="entry name" value="NAD(P)-bd_dom_sf"/>
</dbReference>
<accession>A0ABN2YC16</accession>
<evidence type="ECO:0000313" key="3">
    <source>
        <dbReference type="EMBL" id="GAA2124890.1"/>
    </source>
</evidence>
<evidence type="ECO:0000313" key="4">
    <source>
        <dbReference type="Proteomes" id="UP001500575"/>
    </source>
</evidence>
<dbReference type="PRINTS" id="PR00081">
    <property type="entry name" value="GDHRDH"/>
</dbReference>
<proteinExistence type="inferred from homology"/>
<sequence length="245" mass="25479">MTTPQASVALVVGATGGIGRAIADELERNGLTVLRADLHQSSGTVSCDVTDESSIAAVVAHVEQEHGRLDVVVNCAGVIDVAPVATMPSRQWQRVLDVNLTGAFLLTRAVLPLVRRSTAGRIIHIASDAGKTGEPWIAHYAASKFGLIGFTQSLALELATEPVTANCVCPVICETDMMDQLAAEIAVASGEGDAAMWRDRFVAEIPAGRACRPEDVAAVVAFLATPAAAFVTGQAINVSGGHELN</sequence>
<evidence type="ECO:0000256" key="1">
    <source>
        <dbReference type="ARBA" id="ARBA00006484"/>
    </source>
</evidence>
<dbReference type="InterPro" id="IPR002347">
    <property type="entry name" value="SDR_fam"/>
</dbReference>
<keyword evidence="4" id="KW-1185">Reference proteome</keyword>
<dbReference type="Pfam" id="PF13561">
    <property type="entry name" value="adh_short_C2"/>
    <property type="match status" value="1"/>
</dbReference>
<gene>
    <name evidence="3" type="primary">srlD</name>
    <name evidence="3" type="ORF">GCM10009843_22030</name>
</gene>
<organism evidence="3 4">
    <name type="scientific">Nocardioides bigeumensis</name>
    <dbReference type="NCBI Taxonomy" id="433657"/>
    <lineage>
        <taxon>Bacteria</taxon>
        <taxon>Bacillati</taxon>
        <taxon>Actinomycetota</taxon>
        <taxon>Actinomycetes</taxon>
        <taxon>Propionibacteriales</taxon>
        <taxon>Nocardioidaceae</taxon>
        <taxon>Nocardioides</taxon>
    </lineage>
</organism>
<comment type="caution">
    <text evidence="3">The sequence shown here is derived from an EMBL/GenBank/DDBJ whole genome shotgun (WGS) entry which is preliminary data.</text>
</comment>
<protein>
    <submittedName>
        <fullName evidence="3">Sorbitol-6-phosphate dehydrogenase</fullName>
    </submittedName>
</protein>
<dbReference type="EMBL" id="BAAAQQ010000011">
    <property type="protein sequence ID" value="GAA2124890.1"/>
    <property type="molecule type" value="Genomic_DNA"/>
</dbReference>
<dbReference type="PANTHER" id="PTHR42760">
    <property type="entry name" value="SHORT-CHAIN DEHYDROGENASES/REDUCTASES FAMILY MEMBER"/>
    <property type="match status" value="1"/>
</dbReference>
<dbReference type="SUPFAM" id="SSF51735">
    <property type="entry name" value="NAD(P)-binding Rossmann-fold domains"/>
    <property type="match status" value="1"/>
</dbReference>
<dbReference type="InterPro" id="IPR020904">
    <property type="entry name" value="Sc_DH/Rdtase_CS"/>
</dbReference>
<dbReference type="PANTHER" id="PTHR42760:SF96">
    <property type="entry name" value="3-OXOACYL-[ACYL-CARRIER-PROTEIN] REDUCTASE FABG"/>
    <property type="match status" value="1"/>
</dbReference>
<dbReference type="RefSeq" id="WP_344303769.1">
    <property type="nucleotide sequence ID" value="NZ_BAAAQQ010000011.1"/>
</dbReference>
<dbReference type="SMART" id="SM00822">
    <property type="entry name" value="PKS_KR"/>
    <property type="match status" value="1"/>
</dbReference>
<evidence type="ECO:0000259" key="2">
    <source>
        <dbReference type="SMART" id="SM00822"/>
    </source>
</evidence>
<name>A0ABN2YC16_9ACTN</name>
<reference evidence="3 4" key="1">
    <citation type="journal article" date="2019" name="Int. J. Syst. Evol. Microbiol.">
        <title>The Global Catalogue of Microorganisms (GCM) 10K type strain sequencing project: providing services to taxonomists for standard genome sequencing and annotation.</title>
        <authorList>
            <consortium name="The Broad Institute Genomics Platform"/>
            <consortium name="The Broad Institute Genome Sequencing Center for Infectious Disease"/>
            <person name="Wu L."/>
            <person name="Ma J."/>
        </authorList>
    </citation>
    <scope>NUCLEOTIDE SEQUENCE [LARGE SCALE GENOMIC DNA]</scope>
    <source>
        <strain evidence="3 4">JCM 16021</strain>
    </source>
</reference>
<dbReference type="InterPro" id="IPR057326">
    <property type="entry name" value="KR_dom"/>
</dbReference>
<feature type="domain" description="Ketoreductase" evidence="2">
    <location>
        <begin position="7"/>
        <end position="200"/>
    </location>
</feature>
<dbReference type="Proteomes" id="UP001500575">
    <property type="component" value="Unassembled WGS sequence"/>
</dbReference>
<dbReference type="PRINTS" id="PR00080">
    <property type="entry name" value="SDRFAMILY"/>
</dbReference>
<dbReference type="Gene3D" id="3.40.50.720">
    <property type="entry name" value="NAD(P)-binding Rossmann-like Domain"/>
    <property type="match status" value="1"/>
</dbReference>